<evidence type="ECO:0000313" key="9">
    <source>
        <dbReference type="Proteomes" id="UP000242699"/>
    </source>
</evidence>
<dbReference type="InterPro" id="IPR013341">
    <property type="entry name" value="Mandelate_racemase_N_dom"/>
</dbReference>
<dbReference type="InterPro" id="IPR029017">
    <property type="entry name" value="Enolase-like_N"/>
</dbReference>
<dbReference type="Proteomes" id="UP000242699">
    <property type="component" value="Unassembled WGS sequence"/>
</dbReference>
<keyword evidence="4" id="KW-0456">Lyase</keyword>
<dbReference type="Gene3D" id="3.30.390.10">
    <property type="entry name" value="Enolase-like, N-terminal domain"/>
    <property type="match status" value="1"/>
</dbReference>
<name>A0A2T2WZY2_9FIRM</name>
<feature type="domain" description="Mandelate racemase/muconate lactonizing enzyme C-terminal" evidence="7">
    <location>
        <begin position="142"/>
        <end position="235"/>
    </location>
</feature>
<dbReference type="UniPathway" id="UPA01057">
    <property type="reaction ID" value="UER00165"/>
</dbReference>
<dbReference type="EMBL" id="PXYT01000024">
    <property type="protein sequence ID" value="PSR27788.1"/>
    <property type="molecule type" value="Genomic_DNA"/>
</dbReference>
<dbReference type="UniPathway" id="UPA00079"/>
<dbReference type="AlphaFoldDB" id="A0A2T2WZY2"/>
<sequence>MRLEQIVLQFISLPLKTPFETSFGQENTKRAWLVTVRGEGIEGYGECVASDQPLYSEETHASAYYALRDHIIPRLAGDIGHPREIFNRLESLRGNRMAKAAIETAIWDWYAKCLSRPLYQILGGQDVGRIPVGVSIGIQADVRQLCQVAEGYWQKGYMRLKIKIRPDWDIEPLTRVRRHLGPGVPIMADANSAYTLAWAEHLQQLDSLQLMMIEQPLAYDDIIDHGKLAQRITTPICLDESIHTADDVAKAWEIGALGIVNLKIGRVGGYTASLAIEEFARSHQIPLWCGGMLETGIGRAHNVHLTTLPGFTLPGDTSASDRYFDRDIITEPFVLNSDGTLNVPEGPGIGVSPDLRRIRDILVYQEVLPIPAQPLTAAQHERRFPDIDLGR</sequence>
<dbReference type="Pfam" id="PF02746">
    <property type="entry name" value="MR_MLE_N"/>
    <property type="match status" value="1"/>
</dbReference>
<proteinExistence type="predicted"/>
<evidence type="ECO:0000256" key="1">
    <source>
        <dbReference type="ARBA" id="ARBA00001968"/>
    </source>
</evidence>
<dbReference type="GO" id="GO:0009234">
    <property type="term" value="P:menaquinone biosynthetic process"/>
    <property type="evidence" value="ECO:0007669"/>
    <property type="project" value="UniProtKB-UniRule"/>
</dbReference>
<dbReference type="GO" id="GO:0043748">
    <property type="term" value="F:O-succinylbenzoate synthase activity"/>
    <property type="evidence" value="ECO:0007669"/>
    <property type="project" value="UniProtKB-EC"/>
</dbReference>
<evidence type="ECO:0000256" key="2">
    <source>
        <dbReference type="ARBA" id="ARBA00022723"/>
    </source>
</evidence>
<organism evidence="8 9">
    <name type="scientific">Sulfobacillus benefaciens</name>
    <dbReference type="NCBI Taxonomy" id="453960"/>
    <lineage>
        <taxon>Bacteria</taxon>
        <taxon>Bacillati</taxon>
        <taxon>Bacillota</taxon>
        <taxon>Clostridia</taxon>
        <taxon>Eubacteriales</taxon>
        <taxon>Clostridiales Family XVII. Incertae Sedis</taxon>
        <taxon>Sulfobacillus</taxon>
    </lineage>
</organism>
<dbReference type="InterPro" id="IPR036849">
    <property type="entry name" value="Enolase-like_C_sf"/>
</dbReference>
<dbReference type="Gene3D" id="3.20.20.120">
    <property type="entry name" value="Enolase-like C-terminal domain"/>
    <property type="match status" value="1"/>
</dbReference>
<evidence type="ECO:0000256" key="6">
    <source>
        <dbReference type="NCBIfam" id="TIGR01928"/>
    </source>
</evidence>
<dbReference type="InterPro" id="IPR029065">
    <property type="entry name" value="Enolase_C-like"/>
</dbReference>
<evidence type="ECO:0000256" key="3">
    <source>
        <dbReference type="ARBA" id="ARBA00022842"/>
    </source>
</evidence>
<evidence type="ECO:0000259" key="7">
    <source>
        <dbReference type="SMART" id="SM00922"/>
    </source>
</evidence>
<keyword evidence="2" id="KW-0479">Metal-binding</keyword>
<evidence type="ECO:0000256" key="5">
    <source>
        <dbReference type="ARBA" id="ARBA00029491"/>
    </source>
</evidence>
<dbReference type="NCBIfam" id="TIGR01928">
    <property type="entry name" value="menC_lowGC_arch"/>
    <property type="match status" value="1"/>
</dbReference>
<dbReference type="SFLD" id="SFLDF00009">
    <property type="entry name" value="o-succinylbenzoate_synthase"/>
    <property type="match status" value="1"/>
</dbReference>
<evidence type="ECO:0000256" key="4">
    <source>
        <dbReference type="ARBA" id="ARBA00023239"/>
    </source>
</evidence>
<dbReference type="CDD" id="cd03317">
    <property type="entry name" value="NAAAR"/>
    <property type="match status" value="1"/>
</dbReference>
<accession>A0A2T2WZY2</accession>
<dbReference type="EC" id="4.2.1.113" evidence="5 6"/>
<dbReference type="SUPFAM" id="SSF54826">
    <property type="entry name" value="Enolase N-terminal domain-like"/>
    <property type="match status" value="1"/>
</dbReference>
<gene>
    <name evidence="8" type="primary">menC</name>
    <name evidence="8" type="ORF">C7B43_11385</name>
</gene>
<dbReference type="SUPFAM" id="SSF51604">
    <property type="entry name" value="Enolase C-terminal domain-like"/>
    <property type="match status" value="1"/>
</dbReference>
<dbReference type="PANTHER" id="PTHR48073">
    <property type="entry name" value="O-SUCCINYLBENZOATE SYNTHASE-RELATED"/>
    <property type="match status" value="1"/>
</dbReference>
<keyword evidence="3" id="KW-0460">Magnesium</keyword>
<dbReference type="InterPro" id="IPR013342">
    <property type="entry name" value="Mandelate_racemase_C"/>
</dbReference>
<evidence type="ECO:0000313" key="8">
    <source>
        <dbReference type="EMBL" id="PSR27788.1"/>
    </source>
</evidence>
<comment type="cofactor">
    <cofactor evidence="1">
        <name>a divalent metal cation</name>
        <dbReference type="ChEBI" id="CHEBI:60240"/>
    </cofactor>
</comment>
<dbReference type="GO" id="GO:0046872">
    <property type="term" value="F:metal ion binding"/>
    <property type="evidence" value="ECO:0007669"/>
    <property type="project" value="UniProtKB-KW"/>
</dbReference>
<protein>
    <recommendedName>
        <fullName evidence="5 6">o-succinylbenzoate synthase</fullName>
        <ecNumber evidence="5 6">4.2.1.113</ecNumber>
    </recommendedName>
</protein>
<dbReference type="SMART" id="SM00922">
    <property type="entry name" value="MR_MLE"/>
    <property type="match status" value="1"/>
</dbReference>
<dbReference type="SFLD" id="SFLDG00180">
    <property type="entry name" value="muconate_cycloisomerase"/>
    <property type="match status" value="1"/>
</dbReference>
<comment type="caution">
    <text evidence="8">The sequence shown here is derived from an EMBL/GenBank/DDBJ whole genome shotgun (WGS) entry which is preliminary data.</text>
</comment>
<dbReference type="SFLD" id="SFLDS00001">
    <property type="entry name" value="Enolase"/>
    <property type="match status" value="1"/>
</dbReference>
<dbReference type="Pfam" id="PF13378">
    <property type="entry name" value="MR_MLE_C"/>
    <property type="match status" value="1"/>
</dbReference>
<dbReference type="InterPro" id="IPR010197">
    <property type="entry name" value="OSBS/NAAAR"/>
</dbReference>
<reference evidence="8 9" key="1">
    <citation type="journal article" date="2014" name="BMC Genomics">
        <title>Comparison of environmental and isolate Sulfobacillus genomes reveals diverse carbon, sulfur, nitrogen, and hydrogen metabolisms.</title>
        <authorList>
            <person name="Justice N.B."/>
            <person name="Norman A."/>
            <person name="Brown C.T."/>
            <person name="Singh A."/>
            <person name="Thomas B.C."/>
            <person name="Banfield J.F."/>
        </authorList>
    </citation>
    <scope>NUCLEOTIDE SEQUENCE [LARGE SCALE GENOMIC DNA]</scope>
    <source>
        <strain evidence="8">AMDSBA1</strain>
    </source>
</reference>
<dbReference type="PANTHER" id="PTHR48073:SF5">
    <property type="entry name" value="O-SUCCINYLBENZOATE SYNTHASE"/>
    <property type="match status" value="1"/>
</dbReference>
<dbReference type="GO" id="GO:0016854">
    <property type="term" value="F:racemase and epimerase activity"/>
    <property type="evidence" value="ECO:0007669"/>
    <property type="project" value="UniProtKB-ARBA"/>
</dbReference>